<dbReference type="OrthoDB" id="581532at2"/>
<dbReference type="Pfam" id="PF03473">
    <property type="entry name" value="MOSC"/>
    <property type="match status" value="1"/>
</dbReference>
<dbReference type="GO" id="GO:0003824">
    <property type="term" value="F:catalytic activity"/>
    <property type="evidence" value="ECO:0007669"/>
    <property type="project" value="InterPro"/>
</dbReference>
<evidence type="ECO:0000313" key="3">
    <source>
        <dbReference type="Proteomes" id="UP000282311"/>
    </source>
</evidence>
<accession>A0A3B0CEB9</accession>
<organism evidence="2 3">
    <name type="scientific">Paenibacillus ginsengarvi</name>
    <dbReference type="NCBI Taxonomy" id="400777"/>
    <lineage>
        <taxon>Bacteria</taxon>
        <taxon>Bacillati</taxon>
        <taxon>Bacillota</taxon>
        <taxon>Bacilli</taxon>
        <taxon>Bacillales</taxon>
        <taxon>Paenibacillaceae</taxon>
        <taxon>Paenibacillus</taxon>
    </lineage>
</organism>
<dbReference type="Pfam" id="PF03476">
    <property type="entry name" value="MOSC_N"/>
    <property type="match status" value="1"/>
</dbReference>
<dbReference type="PANTHER" id="PTHR36930:SF1">
    <property type="entry name" value="MOSC DOMAIN-CONTAINING PROTEIN"/>
    <property type="match status" value="1"/>
</dbReference>
<dbReference type="SUPFAM" id="SSF50800">
    <property type="entry name" value="PK beta-barrel domain-like"/>
    <property type="match status" value="1"/>
</dbReference>
<dbReference type="Gene3D" id="2.40.33.20">
    <property type="entry name" value="PK beta-barrel domain-like"/>
    <property type="match status" value="1"/>
</dbReference>
<keyword evidence="3" id="KW-1185">Reference proteome</keyword>
<evidence type="ECO:0000259" key="1">
    <source>
        <dbReference type="PROSITE" id="PS51340"/>
    </source>
</evidence>
<protein>
    <submittedName>
        <fullName evidence="2">MOSC domain-containing protein</fullName>
    </submittedName>
</protein>
<dbReference type="InterPro" id="IPR011037">
    <property type="entry name" value="Pyrv_Knase-like_insert_dom_sf"/>
</dbReference>
<proteinExistence type="predicted"/>
<dbReference type="InterPro" id="IPR005303">
    <property type="entry name" value="MOCOS_middle"/>
</dbReference>
<name>A0A3B0CEB9_9BACL</name>
<gene>
    <name evidence="2" type="ORF">D7M11_15440</name>
</gene>
<dbReference type="PROSITE" id="PS51340">
    <property type="entry name" value="MOSC"/>
    <property type="match status" value="1"/>
</dbReference>
<evidence type="ECO:0000313" key="2">
    <source>
        <dbReference type="EMBL" id="RKN84073.1"/>
    </source>
</evidence>
<dbReference type="InterPro" id="IPR005302">
    <property type="entry name" value="MoCF_Sase_C"/>
</dbReference>
<dbReference type="InterPro" id="IPR052716">
    <property type="entry name" value="MOSC_domain"/>
</dbReference>
<dbReference type="EMBL" id="RBAH01000010">
    <property type="protein sequence ID" value="RKN84073.1"/>
    <property type="molecule type" value="Genomic_DNA"/>
</dbReference>
<feature type="domain" description="MOSC" evidence="1">
    <location>
        <begin position="84"/>
        <end position="232"/>
    </location>
</feature>
<dbReference type="AlphaFoldDB" id="A0A3B0CEB9"/>
<dbReference type="GO" id="GO:0030170">
    <property type="term" value="F:pyridoxal phosphate binding"/>
    <property type="evidence" value="ECO:0007669"/>
    <property type="project" value="InterPro"/>
</dbReference>
<dbReference type="PANTHER" id="PTHR36930">
    <property type="entry name" value="METAL-SULFUR CLUSTER BIOSYNTHESIS PROTEINS YUAD-RELATED"/>
    <property type="match status" value="1"/>
</dbReference>
<comment type="caution">
    <text evidence="2">The sequence shown here is derived from an EMBL/GenBank/DDBJ whole genome shotgun (WGS) entry which is preliminary data.</text>
</comment>
<reference evidence="2 3" key="1">
    <citation type="journal article" date="2007" name="Int. J. Syst. Evol. Microbiol.">
        <title>Paenibacillus ginsengarvi sp. nov., isolated from soil from ginseng cultivation.</title>
        <authorList>
            <person name="Yoon M.H."/>
            <person name="Ten L.N."/>
            <person name="Im W.T."/>
        </authorList>
    </citation>
    <scope>NUCLEOTIDE SEQUENCE [LARGE SCALE GENOMIC DNA]</scope>
    <source>
        <strain evidence="2 3">KCTC 13059</strain>
    </source>
</reference>
<sequence length="233" mass="26371">MNRYPVKSFAGESLEACSVTSYGLYGDRSFAFIDESKEGWDRYVTARQIPAMLGYKAKLTGESAQLHVTSPDGRVWGWEEGLRDELQPHARVRLSMLHYDPDRTSIPENDGQMAVDSGSILIVTDRSLRQLEQMWGQRVDPRRFRANFVVTLTDDADGEQEWIGRRLAIGEAELSVDMPCERCSMITIEPDSLKRDPGILRTVNEKMELNFGVYASVVKTGQVRLGDPVYRFG</sequence>
<dbReference type="GO" id="GO:0030151">
    <property type="term" value="F:molybdenum ion binding"/>
    <property type="evidence" value="ECO:0007669"/>
    <property type="project" value="InterPro"/>
</dbReference>
<dbReference type="Proteomes" id="UP000282311">
    <property type="component" value="Unassembled WGS sequence"/>
</dbReference>